<feature type="chain" id="PRO_5035321590" evidence="2">
    <location>
        <begin position="19"/>
        <end position="105"/>
    </location>
</feature>
<keyword evidence="2" id="KW-0732">Signal</keyword>
<name>A0A8J2L0T3_9HEXA</name>
<feature type="compositionally biased region" description="Acidic residues" evidence="1">
    <location>
        <begin position="72"/>
        <end position="86"/>
    </location>
</feature>
<dbReference type="AlphaFoldDB" id="A0A8J2L0T3"/>
<sequence>MFRGKGIFWKWILKAVASVEEVSEEYESESSGDDIQHVRVKIEPQLPGETKKAGPFFEVVPKVENIDVVVESSEEDNDDEKDEDWSLDAFDKNKSKRPSRYAYKS</sequence>
<feature type="signal peptide" evidence="2">
    <location>
        <begin position="1"/>
        <end position="18"/>
    </location>
</feature>
<organism evidence="3 4">
    <name type="scientific">Allacma fusca</name>
    <dbReference type="NCBI Taxonomy" id="39272"/>
    <lineage>
        <taxon>Eukaryota</taxon>
        <taxon>Metazoa</taxon>
        <taxon>Ecdysozoa</taxon>
        <taxon>Arthropoda</taxon>
        <taxon>Hexapoda</taxon>
        <taxon>Collembola</taxon>
        <taxon>Symphypleona</taxon>
        <taxon>Sminthuridae</taxon>
        <taxon>Allacma</taxon>
    </lineage>
</organism>
<comment type="caution">
    <text evidence="3">The sequence shown here is derived from an EMBL/GenBank/DDBJ whole genome shotgun (WGS) entry which is preliminary data.</text>
</comment>
<evidence type="ECO:0000313" key="3">
    <source>
        <dbReference type="EMBL" id="CAG7823075.1"/>
    </source>
</evidence>
<dbReference type="EMBL" id="CAJVCH010528301">
    <property type="protein sequence ID" value="CAG7823075.1"/>
    <property type="molecule type" value="Genomic_DNA"/>
</dbReference>
<feature type="region of interest" description="Disordered" evidence="1">
    <location>
        <begin position="70"/>
        <end position="105"/>
    </location>
</feature>
<evidence type="ECO:0000256" key="1">
    <source>
        <dbReference type="SAM" id="MobiDB-lite"/>
    </source>
</evidence>
<reference evidence="3" key="1">
    <citation type="submission" date="2021-06" db="EMBL/GenBank/DDBJ databases">
        <authorList>
            <person name="Hodson N. C."/>
            <person name="Mongue J. A."/>
            <person name="Jaron S. K."/>
        </authorList>
    </citation>
    <scope>NUCLEOTIDE SEQUENCE</scope>
</reference>
<proteinExistence type="predicted"/>
<keyword evidence="4" id="KW-1185">Reference proteome</keyword>
<evidence type="ECO:0000256" key="2">
    <source>
        <dbReference type="SAM" id="SignalP"/>
    </source>
</evidence>
<evidence type="ECO:0000313" key="4">
    <source>
        <dbReference type="Proteomes" id="UP000708208"/>
    </source>
</evidence>
<accession>A0A8J2L0T3</accession>
<gene>
    <name evidence="3" type="ORF">AFUS01_LOCUS33311</name>
</gene>
<dbReference type="Proteomes" id="UP000708208">
    <property type="component" value="Unassembled WGS sequence"/>
</dbReference>
<protein>
    <submittedName>
        <fullName evidence="3">Uncharacterized protein</fullName>
    </submittedName>
</protein>